<keyword evidence="2" id="KW-0732">Signal</keyword>
<feature type="region of interest" description="Disordered" evidence="1">
    <location>
        <begin position="43"/>
        <end position="65"/>
    </location>
</feature>
<reference evidence="3" key="1">
    <citation type="submission" date="2020-04" db="EMBL/GenBank/DDBJ databases">
        <authorList>
            <person name="Zhang T."/>
        </authorList>
    </citation>
    <scope>NUCLEOTIDE SEQUENCE</scope>
    <source>
        <strain evidence="3">HKST-UBA02</strain>
    </source>
</reference>
<feature type="chain" id="PRO_5037200524" evidence="2">
    <location>
        <begin position="22"/>
        <end position="82"/>
    </location>
</feature>
<reference evidence="3" key="2">
    <citation type="journal article" date="2021" name="Microbiome">
        <title>Successional dynamics and alternative stable states in a saline activated sludge microbial community over 9 years.</title>
        <authorList>
            <person name="Wang Y."/>
            <person name="Ye J."/>
            <person name="Ju F."/>
            <person name="Liu L."/>
            <person name="Boyd J.A."/>
            <person name="Deng Y."/>
            <person name="Parks D.H."/>
            <person name="Jiang X."/>
            <person name="Yin X."/>
            <person name="Woodcroft B.J."/>
            <person name="Tyson G.W."/>
            <person name="Hugenholtz P."/>
            <person name="Polz M.F."/>
            <person name="Zhang T."/>
        </authorList>
    </citation>
    <scope>NUCLEOTIDE SEQUENCE</scope>
    <source>
        <strain evidence="3">HKST-UBA02</strain>
    </source>
</reference>
<dbReference type="EMBL" id="JAGQHS010000083">
    <property type="protein sequence ID" value="MCA9757133.1"/>
    <property type="molecule type" value="Genomic_DNA"/>
</dbReference>
<feature type="signal peptide" evidence="2">
    <location>
        <begin position="1"/>
        <end position="21"/>
    </location>
</feature>
<accession>A0A956SG99</accession>
<protein>
    <submittedName>
        <fullName evidence="3">Uncharacterized protein</fullName>
    </submittedName>
</protein>
<evidence type="ECO:0000313" key="4">
    <source>
        <dbReference type="Proteomes" id="UP000739538"/>
    </source>
</evidence>
<gene>
    <name evidence="3" type="ORF">KDA27_15115</name>
</gene>
<evidence type="ECO:0000256" key="1">
    <source>
        <dbReference type="SAM" id="MobiDB-lite"/>
    </source>
</evidence>
<evidence type="ECO:0000313" key="3">
    <source>
        <dbReference type="EMBL" id="MCA9757133.1"/>
    </source>
</evidence>
<evidence type="ECO:0000256" key="2">
    <source>
        <dbReference type="SAM" id="SignalP"/>
    </source>
</evidence>
<organism evidence="3 4">
    <name type="scientific">Eiseniibacteriota bacterium</name>
    <dbReference type="NCBI Taxonomy" id="2212470"/>
    <lineage>
        <taxon>Bacteria</taxon>
        <taxon>Candidatus Eiseniibacteriota</taxon>
    </lineage>
</organism>
<dbReference type="AlphaFoldDB" id="A0A956SG99"/>
<proteinExistence type="predicted"/>
<sequence>MNRNKTAFSLGLSLLLLSAVAASVVTGMIPHGNHPVVAPVAEEKDPDQNRQPMPYQELPRLGQGDESDLQMWGRWWGAGGLN</sequence>
<dbReference type="Proteomes" id="UP000739538">
    <property type="component" value="Unassembled WGS sequence"/>
</dbReference>
<name>A0A956SG99_UNCEI</name>
<comment type="caution">
    <text evidence="3">The sequence shown here is derived from an EMBL/GenBank/DDBJ whole genome shotgun (WGS) entry which is preliminary data.</text>
</comment>